<comment type="caution">
    <text evidence="1">The sequence shown here is derived from an EMBL/GenBank/DDBJ whole genome shotgun (WGS) entry which is preliminary data.</text>
</comment>
<keyword evidence="2" id="KW-1185">Reference proteome</keyword>
<reference evidence="1 2" key="1">
    <citation type="submission" date="2024-04" db="EMBL/GenBank/DDBJ databases">
        <authorList>
            <person name="Rising A."/>
            <person name="Reimegard J."/>
            <person name="Sonavane S."/>
            <person name="Akerstrom W."/>
            <person name="Nylinder S."/>
            <person name="Hedman E."/>
            <person name="Kallberg Y."/>
        </authorList>
    </citation>
    <scope>NUCLEOTIDE SEQUENCE [LARGE SCALE GENOMIC DNA]</scope>
</reference>
<evidence type="ECO:0000313" key="1">
    <source>
        <dbReference type="EMBL" id="CAL1295342.1"/>
    </source>
</evidence>
<protein>
    <recommendedName>
        <fullName evidence="3">F-box/LRR-repeat protein</fullName>
    </recommendedName>
</protein>
<gene>
    <name evidence="1" type="ORF">LARSCL_LOCUS19230</name>
</gene>
<sequence length="494" mass="56137">MEMSEVSLHKICLKRVYDLLKAGYWNSCPINPFLNLPNGIVDDLMAISTPDILKTSEVFLLLTSGSLTRLDLTSFGHPEESDLFLNAVQTNCFSSLRVLTWHSRDDKCIPLIETLIRSCSKLEEFHSSKLVNFEVFQNCEELRVLIFYVNPFLSDFAGSCKNLAVLSSLKNLQVFFTSHMHSHTIAKVLKHCPQLVSIGHNDSLDGLKRIHANLERKCECNYSEMSYQFQLRRCIWGKHTHKLNPEVVDIISYKSNFPEKINIAVSLCPFVEELIIYVNHADCIESLKNLKQLTRLKISFHECDGGYMTNFLALLKIIGPKLKFLSIDAAHPVPIDFICEYCPRLESLELARFATTSKSDQPPCNVSLKNIRVMKSDKNALLFLLSSCKSLEELFLCDAMCLDDTLLSQILRLNPLAELKICEVAESSLTTRGFRMFLETAVSLQRVNFAPFRPDVSFIFESLITELNLTNVVYGDMFDIPYGGLGFVTPFFAF</sequence>
<evidence type="ECO:0000313" key="2">
    <source>
        <dbReference type="Proteomes" id="UP001497382"/>
    </source>
</evidence>
<proteinExistence type="predicted"/>
<dbReference type="Gene3D" id="3.80.10.10">
    <property type="entry name" value="Ribonuclease Inhibitor"/>
    <property type="match status" value="2"/>
</dbReference>
<dbReference type="AlphaFoldDB" id="A0AAV2BGH9"/>
<dbReference type="Proteomes" id="UP001497382">
    <property type="component" value="Unassembled WGS sequence"/>
</dbReference>
<organism evidence="1 2">
    <name type="scientific">Larinioides sclopetarius</name>
    <dbReference type="NCBI Taxonomy" id="280406"/>
    <lineage>
        <taxon>Eukaryota</taxon>
        <taxon>Metazoa</taxon>
        <taxon>Ecdysozoa</taxon>
        <taxon>Arthropoda</taxon>
        <taxon>Chelicerata</taxon>
        <taxon>Arachnida</taxon>
        <taxon>Araneae</taxon>
        <taxon>Araneomorphae</taxon>
        <taxon>Entelegynae</taxon>
        <taxon>Araneoidea</taxon>
        <taxon>Araneidae</taxon>
        <taxon>Larinioides</taxon>
    </lineage>
</organism>
<accession>A0AAV2BGH9</accession>
<evidence type="ECO:0008006" key="3">
    <source>
        <dbReference type="Google" id="ProtNLM"/>
    </source>
</evidence>
<name>A0AAV2BGH9_9ARAC</name>
<dbReference type="SUPFAM" id="SSF52047">
    <property type="entry name" value="RNI-like"/>
    <property type="match status" value="2"/>
</dbReference>
<dbReference type="InterPro" id="IPR032675">
    <property type="entry name" value="LRR_dom_sf"/>
</dbReference>
<dbReference type="EMBL" id="CAXIEN010000368">
    <property type="protein sequence ID" value="CAL1295342.1"/>
    <property type="molecule type" value="Genomic_DNA"/>
</dbReference>